<comment type="caution">
    <text evidence="2">The sequence shown here is derived from an EMBL/GenBank/DDBJ whole genome shotgun (WGS) entry which is preliminary data.</text>
</comment>
<evidence type="ECO:0000313" key="3">
    <source>
        <dbReference type="Proteomes" id="UP001469365"/>
    </source>
</evidence>
<feature type="domain" description="CD-NTase-associated protein 12/Pycsar effector protein TIR" evidence="1">
    <location>
        <begin position="5"/>
        <end position="133"/>
    </location>
</feature>
<keyword evidence="3" id="KW-1185">Reference proteome</keyword>
<gene>
    <name evidence="2" type="ORF">WMW72_35325</name>
</gene>
<proteinExistence type="predicted"/>
<dbReference type="InterPro" id="IPR019302">
    <property type="entry name" value="CAP12/PCTIR_TIR_dom"/>
</dbReference>
<accession>A0ABU9DW98</accession>
<organism evidence="2 3">
    <name type="scientific">Paenibacillus filicis</name>
    <dbReference type="NCBI Taxonomy" id="669464"/>
    <lineage>
        <taxon>Bacteria</taxon>
        <taxon>Bacillati</taxon>
        <taxon>Bacillota</taxon>
        <taxon>Bacilli</taxon>
        <taxon>Bacillales</taxon>
        <taxon>Paenibacillaceae</taxon>
        <taxon>Paenibacillus</taxon>
    </lineage>
</organism>
<evidence type="ECO:0000259" key="1">
    <source>
        <dbReference type="Pfam" id="PF10137"/>
    </source>
</evidence>
<name>A0ABU9DW98_9BACL</name>
<dbReference type="Pfam" id="PF10137">
    <property type="entry name" value="CAP12-PCTIR_TIR"/>
    <property type="match status" value="1"/>
</dbReference>
<evidence type="ECO:0000313" key="2">
    <source>
        <dbReference type="EMBL" id="MEK8133148.1"/>
    </source>
</evidence>
<sequence>MTKPKLFIGSARETIKYVNALHRLLGYHAEVTPWHAGTFEANHATMEDLERRLNVTDFAVFVFSPDDVVHMRDKVYLSPRDNTLFEMGLFWGKLRRERVFYLVPESVPSHRHNIEIDQFHIPSDLQGLTVLKYEIRTDGNFTAAVNVACDEVIGRIEKLGVFVDPARELERAMAELDRKQWLLHFFIELHKKGSIGSEASFNGLYEALRNAYNPAELSGYKVTGAAVWKAEGTTGIRQVAGNVGRGRFYAFDPEEQQADSASRIFVVNAYISRKTQFCLYGQHIAKVYLLCYPIGKELVVTLHLSGTRTVDQENLIRLQADNQELMDTIHYLFGGDTDEQA</sequence>
<protein>
    <submittedName>
        <fullName evidence="2">Nucleotide-binding protein</fullName>
    </submittedName>
</protein>
<reference evidence="2 3" key="1">
    <citation type="submission" date="2024-04" db="EMBL/GenBank/DDBJ databases">
        <title>draft genome sequnece of Paenibacillus filicis.</title>
        <authorList>
            <person name="Kim D.-U."/>
        </authorList>
    </citation>
    <scope>NUCLEOTIDE SEQUENCE [LARGE SCALE GENOMIC DNA]</scope>
    <source>
        <strain evidence="2 3">KACC14197</strain>
    </source>
</reference>
<dbReference type="Proteomes" id="UP001469365">
    <property type="component" value="Unassembled WGS sequence"/>
</dbReference>
<dbReference type="EMBL" id="JBBPCC010000047">
    <property type="protein sequence ID" value="MEK8133148.1"/>
    <property type="molecule type" value="Genomic_DNA"/>
</dbReference>
<dbReference type="RefSeq" id="WP_341420281.1">
    <property type="nucleotide sequence ID" value="NZ_JBBPCC010000047.1"/>
</dbReference>